<evidence type="ECO:0000313" key="7">
    <source>
        <dbReference type="EMBL" id="MFC3195898.1"/>
    </source>
</evidence>
<evidence type="ECO:0000256" key="1">
    <source>
        <dbReference type="ARBA" id="ARBA00004383"/>
    </source>
</evidence>
<dbReference type="RefSeq" id="WP_077412756.1">
    <property type="nucleotide sequence ID" value="NZ_JBHRTS010000011.1"/>
</dbReference>
<proteinExistence type="inferred from homology"/>
<comment type="similarity">
    <text evidence="2">Belongs to the thioredoxin family. DsbE subfamily.</text>
</comment>
<keyword evidence="3" id="KW-0201">Cytochrome c-type biogenesis</keyword>
<sequence>MKKALIALLPLSIFAALIGLLYVNLSTHSEDLPSPLIGKPVPPFKHPTLYSNQVLTEQDFRGQPWLLNVFGSWCPSCQYEHPLVTALAQSGTIKVVGLNWKDEAVDADRWLRKWGNPYHEILVDYEGDTAINLGVYGAPETFLIDAQGIIVHKITGVLTEENIREQLMPRIEQLRP</sequence>
<dbReference type="PROSITE" id="PS00194">
    <property type="entry name" value="THIOREDOXIN_1"/>
    <property type="match status" value="1"/>
</dbReference>
<evidence type="ECO:0000256" key="3">
    <source>
        <dbReference type="ARBA" id="ARBA00022748"/>
    </source>
</evidence>
<evidence type="ECO:0000256" key="2">
    <source>
        <dbReference type="ARBA" id="ARBA00007758"/>
    </source>
</evidence>
<dbReference type="CDD" id="cd03010">
    <property type="entry name" value="TlpA_like_DsbE"/>
    <property type="match status" value="1"/>
</dbReference>
<dbReference type="EMBL" id="JBHRTS010000011">
    <property type="protein sequence ID" value="MFC3195898.1"/>
    <property type="molecule type" value="Genomic_DNA"/>
</dbReference>
<evidence type="ECO:0000313" key="8">
    <source>
        <dbReference type="Proteomes" id="UP001595533"/>
    </source>
</evidence>
<gene>
    <name evidence="7" type="ORF">ACFODZ_16710</name>
</gene>
<keyword evidence="8" id="KW-1185">Reference proteome</keyword>
<dbReference type="Proteomes" id="UP001595533">
    <property type="component" value="Unassembled WGS sequence"/>
</dbReference>
<dbReference type="InterPro" id="IPR036249">
    <property type="entry name" value="Thioredoxin-like_sf"/>
</dbReference>
<evidence type="ECO:0000259" key="6">
    <source>
        <dbReference type="PROSITE" id="PS51352"/>
    </source>
</evidence>
<reference evidence="8" key="1">
    <citation type="journal article" date="2019" name="Int. J. Syst. Evol. Microbiol.">
        <title>The Global Catalogue of Microorganisms (GCM) 10K type strain sequencing project: providing services to taxonomists for standard genome sequencing and annotation.</title>
        <authorList>
            <consortium name="The Broad Institute Genomics Platform"/>
            <consortium name="The Broad Institute Genome Sequencing Center for Infectious Disease"/>
            <person name="Wu L."/>
            <person name="Ma J."/>
        </authorList>
    </citation>
    <scope>NUCLEOTIDE SEQUENCE [LARGE SCALE GENOMIC DNA]</scope>
    <source>
        <strain evidence="8">KCTC 42953</strain>
    </source>
</reference>
<dbReference type="InterPro" id="IPR013766">
    <property type="entry name" value="Thioredoxin_domain"/>
</dbReference>
<evidence type="ECO:0000256" key="5">
    <source>
        <dbReference type="ARBA" id="ARBA00023284"/>
    </source>
</evidence>
<feature type="domain" description="Thioredoxin" evidence="6">
    <location>
        <begin position="35"/>
        <end position="176"/>
    </location>
</feature>
<dbReference type="InterPro" id="IPR013740">
    <property type="entry name" value="Redoxin"/>
</dbReference>
<accession>A0ABV7JGE5</accession>
<comment type="subcellular location">
    <subcellularLocation>
        <location evidence="1">Cell inner membrane</location>
        <topology evidence="1">Single-pass membrane protein</topology>
        <orientation evidence="1">Periplasmic side</orientation>
    </subcellularLocation>
</comment>
<dbReference type="SUPFAM" id="SSF52833">
    <property type="entry name" value="Thioredoxin-like"/>
    <property type="match status" value="1"/>
</dbReference>
<dbReference type="NCBIfam" id="TIGR00385">
    <property type="entry name" value="dsbE"/>
    <property type="match status" value="1"/>
</dbReference>
<dbReference type="PANTHER" id="PTHR42852">
    <property type="entry name" value="THIOL:DISULFIDE INTERCHANGE PROTEIN DSBE"/>
    <property type="match status" value="1"/>
</dbReference>
<dbReference type="PANTHER" id="PTHR42852:SF6">
    <property type="entry name" value="THIOL:DISULFIDE INTERCHANGE PROTEIN DSBE"/>
    <property type="match status" value="1"/>
</dbReference>
<evidence type="ECO:0000256" key="4">
    <source>
        <dbReference type="ARBA" id="ARBA00023157"/>
    </source>
</evidence>
<dbReference type="InterPro" id="IPR017937">
    <property type="entry name" value="Thioredoxin_CS"/>
</dbReference>
<protein>
    <submittedName>
        <fullName evidence="7">DsbE family thiol:disulfide interchange protein</fullName>
    </submittedName>
</protein>
<dbReference type="InterPro" id="IPR004799">
    <property type="entry name" value="Periplasmic_diS_OxRdtase_DsbE"/>
</dbReference>
<dbReference type="PROSITE" id="PS51352">
    <property type="entry name" value="THIOREDOXIN_2"/>
    <property type="match status" value="1"/>
</dbReference>
<organism evidence="7 8">
    <name type="scientific">Marinicella sediminis</name>
    <dbReference type="NCBI Taxonomy" id="1792834"/>
    <lineage>
        <taxon>Bacteria</taxon>
        <taxon>Pseudomonadati</taxon>
        <taxon>Pseudomonadota</taxon>
        <taxon>Gammaproteobacteria</taxon>
        <taxon>Lysobacterales</taxon>
        <taxon>Marinicellaceae</taxon>
        <taxon>Marinicella</taxon>
    </lineage>
</organism>
<dbReference type="Pfam" id="PF08534">
    <property type="entry name" value="Redoxin"/>
    <property type="match status" value="1"/>
</dbReference>
<comment type="caution">
    <text evidence="7">The sequence shown here is derived from an EMBL/GenBank/DDBJ whole genome shotgun (WGS) entry which is preliminary data.</text>
</comment>
<keyword evidence="5" id="KW-0676">Redox-active center</keyword>
<dbReference type="Gene3D" id="3.40.30.10">
    <property type="entry name" value="Glutaredoxin"/>
    <property type="match status" value="1"/>
</dbReference>
<name>A0ABV7JGE5_9GAMM</name>
<keyword evidence="4" id="KW-1015">Disulfide bond</keyword>
<dbReference type="InterPro" id="IPR050553">
    <property type="entry name" value="Thioredoxin_ResA/DsbE_sf"/>
</dbReference>